<dbReference type="RefSeq" id="XP_008485691.1">
    <property type="nucleotide sequence ID" value="XM_008487469.3"/>
</dbReference>
<organism evidence="2 3">
    <name type="scientific">Diaphorina citri</name>
    <name type="common">Asian citrus psyllid</name>
    <dbReference type="NCBI Taxonomy" id="121845"/>
    <lineage>
        <taxon>Eukaryota</taxon>
        <taxon>Metazoa</taxon>
        <taxon>Ecdysozoa</taxon>
        <taxon>Arthropoda</taxon>
        <taxon>Hexapoda</taxon>
        <taxon>Insecta</taxon>
        <taxon>Pterygota</taxon>
        <taxon>Neoptera</taxon>
        <taxon>Paraneoptera</taxon>
        <taxon>Hemiptera</taxon>
        <taxon>Sternorrhyncha</taxon>
        <taxon>Psylloidea</taxon>
        <taxon>Psyllidae</taxon>
        <taxon>Diaphorininae</taxon>
        <taxon>Diaphorina</taxon>
    </lineage>
</organism>
<gene>
    <name evidence="3" type="primary">LOC103522369</name>
</gene>
<proteinExistence type="predicted"/>
<dbReference type="GeneID" id="103522369"/>
<keyword evidence="2" id="KW-1185">Reference proteome</keyword>
<evidence type="ECO:0000313" key="3">
    <source>
        <dbReference type="RefSeq" id="XP_008485691.1"/>
    </source>
</evidence>
<dbReference type="AlphaFoldDB" id="A0A1S3DP92"/>
<sequence length="137" mass="16058">MNFMLKISFLFILFVIAVIFICITFLFFYHLVLFLISDDNCSGIKSNKNNVGYFFRHYKFCRIRIFTISDSVSTNRVWVNPGSKYAQDNYSNHSYNSNYSGRSYNSNYSNSYNNQSGQQRSTEFSLFLILPVQTEFG</sequence>
<protein>
    <submittedName>
        <fullName evidence="3">Uncharacterized protein LOC103522369</fullName>
    </submittedName>
</protein>
<evidence type="ECO:0000313" key="2">
    <source>
        <dbReference type="Proteomes" id="UP000079169"/>
    </source>
</evidence>
<dbReference type="PaxDb" id="121845-A0A1S3DP92"/>
<accession>A0A1S3DP92</accession>
<name>A0A1S3DP92_DIACI</name>
<evidence type="ECO:0000256" key="1">
    <source>
        <dbReference type="SAM" id="Phobius"/>
    </source>
</evidence>
<keyword evidence="1" id="KW-0472">Membrane</keyword>
<keyword evidence="1" id="KW-1133">Transmembrane helix</keyword>
<reference evidence="3" key="1">
    <citation type="submission" date="2025-08" db="UniProtKB">
        <authorList>
            <consortium name="RefSeq"/>
        </authorList>
    </citation>
    <scope>IDENTIFICATION</scope>
</reference>
<feature type="transmembrane region" description="Helical" evidence="1">
    <location>
        <begin position="7"/>
        <end position="36"/>
    </location>
</feature>
<keyword evidence="1" id="KW-0812">Transmembrane</keyword>
<dbReference type="Proteomes" id="UP000079169">
    <property type="component" value="Unplaced"/>
</dbReference>
<dbReference type="KEGG" id="dci:103522369"/>